<comment type="similarity">
    <text evidence="2">Belongs to the ABC transporter superfamily.</text>
</comment>
<dbReference type="InterPro" id="IPR050388">
    <property type="entry name" value="ABC_Ni/Peptide_Import"/>
</dbReference>
<dbReference type="Gene3D" id="3.40.50.300">
    <property type="entry name" value="P-loop containing nucleotide triphosphate hydrolases"/>
    <property type="match status" value="1"/>
</dbReference>
<dbReference type="GO" id="GO:0005886">
    <property type="term" value="C:plasma membrane"/>
    <property type="evidence" value="ECO:0007669"/>
    <property type="project" value="UniProtKB-SubCell"/>
</dbReference>
<name>S0EUC1_CHTCT</name>
<accession>S0EUC1</accession>
<dbReference type="SMART" id="SM00382">
    <property type="entry name" value="AAA"/>
    <property type="match status" value="1"/>
</dbReference>
<evidence type="ECO:0000256" key="5">
    <source>
        <dbReference type="ARBA" id="ARBA00022741"/>
    </source>
</evidence>
<comment type="subcellular location">
    <subcellularLocation>
        <location evidence="1">Cell membrane</location>
        <topology evidence="1">Peripheral membrane protein</topology>
    </subcellularLocation>
</comment>
<dbReference type="InParanoid" id="S0EUC1"/>
<evidence type="ECO:0000256" key="2">
    <source>
        <dbReference type="ARBA" id="ARBA00005417"/>
    </source>
</evidence>
<evidence type="ECO:0000256" key="3">
    <source>
        <dbReference type="ARBA" id="ARBA00022448"/>
    </source>
</evidence>
<keyword evidence="4" id="KW-1003">Cell membrane</keyword>
<dbReference type="GO" id="GO:0005524">
    <property type="term" value="F:ATP binding"/>
    <property type="evidence" value="ECO:0007669"/>
    <property type="project" value="UniProtKB-KW"/>
</dbReference>
<dbReference type="GO" id="GO:0016887">
    <property type="term" value="F:ATP hydrolysis activity"/>
    <property type="evidence" value="ECO:0007669"/>
    <property type="project" value="InterPro"/>
</dbReference>
<dbReference type="FunCoup" id="S0EUC1">
    <property type="interactions" value="62"/>
</dbReference>
<dbReference type="Pfam" id="PF08352">
    <property type="entry name" value="oligo_HPY"/>
    <property type="match status" value="1"/>
</dbReference>
<evidence type="ECO:0000313" key="9">
    <source>
        <dbReference type="EMBL" id="CCW34864.1"/>
    </source>
</evidence>
<dbReference type="InterPro" id="IPR017871">
    <property type="entry name" value="ABC_transporter-like_CS"/>
</dbReference>
<dbReference type="STRING" id="454171.CP488_00114"/>
<dbReference type="InterPro" id="IPR003593">
    <property type="entry name" value="AAA+_ATPase"/>
</dbReference>
<keyword evidence="7" id="KW-0472">Membrane</keyword>
<dbReference type="InterPro" id="IPR003439">
    <property type="entry name" value="ABC_transporter-like_ATP-bd"/>
</dbReference>
<sequence length="333" mass="36979">MNNPLLVVENLRTYFRTPQGLSRAVDGVSFTIDEGEILALVGESGCGKSMTALSILQLVPEPAGYIESGRILFQGEDLLDRTWEQMREIRGKEIAMIFQEPMTSLNGVFTVGDQLIEAMAVHGKRGNLRERAIELLGRVGLPEPERAMRQYPHELSGGMRQRVMIAMALANEPKLLLADEPTTALDVTVQAQILDLLADLQKETGMAVLLITHDLRVVARLAQRVAVMYAGQIVEQAPVKELFQHPRHPYTQGLFACLPSQMRRGKELNSLEGVVPSPTAWPPGCRFAPRCSFCWQPCLEQVPKTLTIAKHHVVRCHLYDPEIAPTSVGEVRS</sequence>
<keyword evidence="5" id="KW-0547">Nucleotide-binding</keyword>
<evidence type="ECO:0000259" key="8">
    <source>
        <dbReference type="PROSITE" id="PS50893"/>
    </source>
</evidence>
<dbReference type="eggNOG" id="COG0444">
    <property type="taxonomic scope" value="Bacteria"/>
</dbReference>
<dbReference type="FunFam" id="3.40.50.300:FF:000016">
    <property type="entry name" value="Oligopeptide ABC transporter ATP-binding component"/>
    <property type="match status" value="1"/>
</dbReference>
<dbReference type="CDD" id="cd03257">
    <property type="entry name" value="ABC_NikE_OppD_transporters"/>
    <property type="match status" value="1"/>
</dbReference>
<evidence type="ECO:0000256" key="4">
    <source>
        <dbReference type="ARBA" id="ARBA00022475"/>
    </source>
</evidence>
<dbReference type="PANTHER" id="PTHR43297:SF2">
    <property type="entry name" value="DIPEPTIDE TRANSPORT ATP-BINDING PROTEIN DPPD"/>
    <property type="match status" value="1"/>
</dbReference>
<feature type="domain" description="ABC transporter" evidence="8">
    <location>
        <begin position="6"/>
        <end position="255"/>
    </location>
</feature>
<reference evidence="10" key="1">
    <citation type="submission" date="2013-03" db="EMBL/GenBank/DDBJ databases">
        <title>Genome sequence of Chthonomonas calidirosea, the first sequenced genome from the Armatimonadetes phylum (formally candidate division OP10).</title>
        <authorList>
            <person name="Lee K.C.Y."/>
            <person name="Morgan X.C."/>
            <person name="Dunfield P.F."/>
            <person name="Tamas I."/>
            <person name="Houghton K.M."/>
            <person name="Vyssotski M."/>
            <person name="Ryan J.L.J."/>
            <person name="Lagutin K."/>
            <person name="McDonald I.R."/>
            <person name="Stott M.B."/>
        </authorList>
    </citation>
    <scope>NUCLEOTIDE SEQUENCE [LARGE SCALE GENOMIC DNA]</scope>
    <source>
        <strain evidence="10">DSM 23976 / ICMP 18418 / T49</strain>
    </source>
</reference>
<dbReference type="InterPro" id="IPR027417">
    <property type="entry name" value="P-loop_NTPase"/>
</dbReference>
<keyword evidence="10" id="KW-1185">Reference proteome</keyword>
<dbReference type="SUPFAM" id="SSF52540">
    <property type="entry name" value="P-loop containing nucleoside triphosphate hydrolases"/>
    <property type="match status" value="1"/>
</dbReference>
<dbReference type="PROSITE" id="PS50893">
    <property type="entry name" value="ABC_TRANSPORTER_2"/>
    <property type="match status" value="1"/>
</dbReference>
<keyword evidence="6 9" id="KW-0067">ATP-binding</keyword>
<gene>
    <name evidence="9" type="ORF">CCALI_01042</name>
</gene>
<dbReference type="GO" id="GO:0015833">
    <property type="term" value="P:peptide transport"/>
    <property type="evidence" value="ECO:0007669"/>
    <property type="project" value="InterPro"/>
</dbReference>
<dbReference type="Proteomes" id="UP000014227">
    <property type="component" value="Chromosome I"/>
</dbReference>
<keyword evidence="3" id="KW-0813">Transport</keyword>
<dbReference type="RefSeq" id="WP_016482413.1">
    <property type="nucleotide sequence ID" value="NC_021487.1"/>
</dbReference>
<dbReference type="HOGENOM" id="CLU_000604_1_23_0"/>
<dbReference type="PROSITE" id="PS00211">
    <property type="entry name" value="ABC_TRANSPORTER_1"/>
    <property type="match status" value="1"/>
</dbReference>
<dbReference type="PANTHER" id="PTHR43297">
    <property type="entry name" value="OLIGOPEPTIDE TRANSPORT ATP-BINDING PROTEIN APPD"/>
    <property type="match status" value="1"/>
</dbReference>
<evidence type="ECO:0000256" key="6">
    <source>
        <dbReference type="ARBA" id="ARBA00022840"/>
    </source>
</evidence>
<dbReference type="AlphaFoldDB" id="S0EUC1"/>
<evidence type="ECO:0000256" key="1">
    <source>
        <dbReference type="ARBA" id="ARBA00004202"/>
    </source>
</evidence>
<proteinExistence type="inferred from homology"/>
<dbReference type="InterPro" id="IPR013563">
    <property type="entry name" value="Oligopep_ABC_C"/>
</dbReference>
<dbReference type="PATRIC" id="fig|1303518.3.peg.1058"/>
<evidence type="ECO:0000256" key="7">
    <source>
        <dbReference type="ARBA" id="ARBA00023136"/>
    </source>
</evidence>
<dbReference type="KEGG" id="ccz:CCALI_01042"/>
<dbReference type="EMBL" id="HF951689">
    <property type="protein sequence ID" value="CCW34864.1"/>
    <property type="molecule type" value="Genomic_DNA"/>
</dbReference>
<dbReference type="NCBIfam" id="TIGR01727">
    <property type="entry name" value="oligo_HPY"/>
    <property type="match status" value="1"/>
</dbReference>
<evidence type="ECO:0000313" key="10">
    <source>
        <dbReference type="Proteomes" id="UP000014227"/>
    </source>
</evidence>
<protein>
    <submittedName>
        <fullName evidence="9">Oligopeptide/dipeptide ABC transporter,ATP-binding protein, C-terminal domain</fullName>
    </submittedName>
</protein>
<dbReference type="Pfam" id="PF00005">
    <property type="entry name" value="ABC_tran"/>
    <property type="match status" value="1"/>
</dbReference>
<organism evidence="9 10">
    <name type="scientific">Chthonomonas calidirosea (strain DSM 23976 / ICMP 18418 / T49)</name>
    <dbReference type="NCBI Taxonomy" id="1303518"/>
    <lineage>
        <taxon>Bacteria</taxon>
        <taxon>Bacillati</taxon>
        <taxon>Armatimonadota</taxon>
        <taxon>Chthonomonadia</taxon>
        <taxon>Chthonomonadales</taxon>
        <taxon>Chthonomonadaceae</taxon>
        <taxon>Chthonomonas</taxon>
    </lineage>
</organism>